<proteinExistence type="predicted"/>
<gene>
    <name evidence="1" type="ORF">DKX38_002295</name>
</gene>
<keyword evidence="2" id="KW-1185">Reference proteome</keyword>
<sequence>MATATTCIALSVASTAGGACLFSHLPRTLAKTNMSATSIVSSKWIYSSKTGLNPLQRECAIKKTVPTRKLQVRAARTESQGVSLGFRAPSFELPEPLTGKTWKLEDFEPYPALLKGLAVAAISSNSVATHPQDGPELMAEDAKILNYPFPYLFDELQEVAQDFGAVCTPEFFLFKKDGRRPFELVYHGQYDDSRPSNNVPITGRDLSLAIDCVLSGQPVSQVQKPRYMVSCFSSFLDVFKCYFCYRMPKVIASCCQTVLDACSNSSLWSLRRAERKVWFNMSNCIDICM</sequence>
<dbReference type="InterPro" id="IPR047262">
    <property type="entry name" value="PRX-like1"/>
</dbReference>
<reference evidence="2" key="1">
    <citation type="journal article" date="2019" name="Gigascience">
        <title>De novo genome assembly of the endangered Acer yangbiense, a plant species with extremely small populations endemic to Yunnan Province, China.</title>
        <authorList>
            <person name="Yang J."/>
            <person name="Wariss H.M."/>
            <person name="Tao L."/>
            <person name="Zhang R."/>
            <person name="Yun Q."/>
            <person name="Hollingsworth P."/>
            <person name="Dao Z."/>
            <person name="Luo G."/>
            <person name="Guo H."/>
            <person name="Ma Y."/>
            <person name="Sun W."/>
        </authorList>
    </citation>
    <scope>NUCLEOTIDE SEQUENCE [LARGE SCALE GENOMIC DNA]</scope>
    <source>
        <strain evidence="2">cv. br00</strain>
    </source>
</reference>
<evidence type="ECO:0000313" key="1">
    <source>
        <dbReference type="EMBL" id="KAB5568502.1"/>
    </source>
</evidence>
<dbReference type="PANTHER" id="PTHR43640:SF1">
    <property type="entry name" value="THIOREDOXIN-DEPENDENT PEROXIREDOXIN"/>
    <property type="match status" value="1"/>
</dbReference>
<protein>
    <submittedName>
        <fullName evidence="1">Uncharacterized protein</fullName>
    </submittedName>
</protein>
<name>A0A5N5NMG0_9ROSI</name>
<organism evidence="1 2">
    <name type="scientific">Salix brachista</name>
    <dbReference type="NCBI Taxonomy" id="2182728"/>
    <lineage>
        <taxon>Eukaryota</taxon>
        <taxon>Viridiplantae</taxon>
        <taxon>Streptophyta</taxon>
        <taxon>Embryophyta</taxon>
        <taxon>Tracheophyta</taxon>
        <taxon>Spermatophyta</taxon>
        <taxon>Magnoliopsida</taxon>
        <taxon>eudicotyledons</taxon>
        <taxon>Gunneridae</taxon>
        <taxon>Pentapetalae</taxon>
        <taxon>rosids</taxon>
        <taxon>fabids</taxon>
        <taxon>Malpighiales</taxon>
        <taxon>Salicaceae</taxon>
        <taxon>Saliceae</taxon>
        <taxon>Salix</taxon>
    </lineage>
</organism>
<accession>A0A5N5NMG0</accession>
<comment type="caution">
    <text evidence="1">The sequence shown here is derived from an EMBL/GenBank/DDBJ whole genome shotgun (WGS) entry which is preliminary data.</text>
</comment>
<dbReference type="Gene3D" id="3.40.30.10">
    <property type="entry name" value="Glutaredoxin"/>
    <property type="match status" value="1"/>
</dbReference>
<dbReference type="AlphaFoldDB" id="A0A5N5NMG0"/>
<dbReference type="InterPro" id="IPR036249">
    <property type="entry name" value="Thioredoxin-like_sf"/>
</dbReference>
<dbReference type="PANTHER" id="PTHR43640">
    <property type="entry name" value="OS07G0260300 PROTEIN"/>
    <property type="match status" value="1"/>
</dbReference>
<dbReference type="CDD" id="cd02969">
    <property type="entry name" value="PRX_like1"/>
    <property type="match status" value="1"/>
</dbReference>
<dbReference type="EMBL" id="VDCV01000002">
    <property type="protein sequence ID" value="KAB5568502.1"/>
    <property type="molecule type" value="Genomic_DNA"/>
</dbReference>
<evidence type="ECO:0000313" key="2">
    <source>
        <dbReference type="Proteomes" id="UP000326939"/>
    </source>
</evidence>
<dbReference type="SUPFAM" id="SSF52833">
    <property type="entry name" value="Thioredoxin-like"/>
    <property type="match status" value="1"/>
</dbReference>
<dbReference type="Proteomes" id="UP000326939">
    <property type="component" value="Chromosome 2"/>
</dbReference>